<keyword evidence="2" id="KW-0812">Transmembrane</keyword>
<evidence type="ECO:0008006" key="5">
    <source>
        <dbReference type="Google" id="ProtNLM"/>
    </source>
</evidence>
<sequence length="325" mass="36959">MGDEKNIFLVGAAVFGVGVLLLVILLPMSFSGVEYYEYGFKRQKSTGTVRTDKVYPGGKYLIGPDFEFKKFKASAHLEDIYDVAVFASDKLEIKLDVHFQYFLNMDDLPILHRNYDLYYETGEAPNFSTREYITNRKALEEALFKAVRERLGGVCCLSNCKLYEFACPPGCKSQKLCDSKTEKGLWVYVKYFQLGAVDIPSDVEDRFLKALTLQEEADREKNLQEAQVVRKNTEAMVRKIQNEASEINQKAEAQSQFIATVAAANYTATVEKARADGLKSLYSRLKLNTQEMKNSFDYLRTLRTLDNVHFTVDFQQRIVGGFGST</sequence>
<keyword evidence="1" id="KW-0175">Coiled coil</keyword>
<evidence type="ECO:0000256" key="2">
    <source>
        <dbReference type="SAM" id="Phobius"/>
    </source>
</evidence>
<evidence type="ECO:0000256" key="1">
    <source>
        <dbReference type="SAM" id="Coils"/>
    </source>
</evidence>
<keyword evidence="4" id="KW-1185">Reference proteome</keyword>
<accession>A0ABD0L0K3</accession>
<feature type="transmembrane region" description="Helical" evidence="2">
    <location>
        <begin position="7"/>
        <end position="30"/>
    </location>
</feature>
<comment type="caution">
    <text evidence="3">The sequence shown here is derived from an EMBL/GenBank/DDBJ whole genome shotgun (WGS) entry which is preliminary data.</text>
</comment>
<feature type="coiled-coil region" evidence="1">
    <location>
        <begin position="223"/>
        <end position="250"/>
    </location>
</feature>
<evidence type="ECO:0000313" key="3">
    <source>
        <dbReference type="EMBL" id="KAK7492808.1"/>
    </source>
</evidence>
<proteinExistence type="predicted"/>
<keyword evidence="2" id="KW-0472">Membrane</keyword>
<dbReference type="EMBL" id="JACVVK020000099">
    <property type="protein sequence ID" value="KAK7492808.1"/>
    <property type="molecule type" value="Genomic_DNA"/>
</dbReference>
<keyword evidence="2" id="KW-1133">Transmembrane helix</keyword>
<organism evidence="3 4">
    <name type="scientific">Batillaria attramentaria</name>
    <dbReference type="NCBI Taxonomy" id="370345"/>
    <lineage>
        <taxon>Eukaryota</taxon>
        <taxon>Metazoa</taxon>
        <taxon>Spiralia</taxon>
        <taxon>Lophotrochozoa</taxon>
        <taxon>Mollusca</taxon>
        <taxon>Gastropoda</taxon>
        <taxon>Caenogastropoda</taxon>
        <taxon>Sorbeoconcha</taxon>
        <taxon>Cerithioidea</taxon>
        <taxon>Batillariidae</taxon>
        <taxon>Batillaria</taxon>
    </lineage>
</organism>
<evidence type="ECO:0000313" key="4">
    <source>
        <dbReference type="Proteomes" id="UP001519460"/>
    </source>
</evidence>
<dbReference type="Proteomes" id="UP001519460">
    <property type="component" value="Unassembled WGS sequence"/>
</dbReference>
<protein>
    <recommendedName>
        <fullName evidence="5">Band 7 domain-containing protein</fullName>
    </recommendedName>
</protein>
<name>A0ABD0L0K3_9CAEN</name>
<gene>
    <name evidence="3" type="ORF">BaRGS_00015946</name>
</gene>
<reference evidence="3 4" key="1">
    <citation type="journal article" date="2023" name="Sci. Data">
        <title>Genome assembly of the Korean intertidal mud-creeper Batillaria attramentaria.</title>
        <authorList>
            <person name="Patra A.K."/>
            <person name="Ho P.T."/>
            <person name="Jun S."/>
            <person name="Lee S.J."/>
            <person name="Kim Y."/>
            <person name="Won Y.J."/>
        </authorList>
    </citation>
    <scope>NUCLEOTIDE SEQUENCE [LARGE SCALE GENOMIC DNA]</scope>
    <source>
        <strain evidence="3">Wonlab-2016</strain>
    </source>
</reference>
<dbReference type="AlphaFoldDB" id="A0ABD0L0K3"/>